<dbReference type="Proteomes" id="UP000029120">
    <property type="component" value="Chromosome 2"/>
</dbReference>
<gene>
    <name evidence="3" type="ordered locus">AALP_Aa2g014300</name>
</gene>
<dbReference type="PANTHER" id="PTHR33463">
    <property type="entry name" value="NB-ARC DOMAIN-CONTAINING PROTEIN-RELATED"/>
    <property type="match status" value="1"/>
</dbReference>
<dbReference type="OMA" id="WATIEWE"/>
<keyword evidence="1" id="KW-0611">Plant defense</keyword>
<protein>
    <recommendedName>
        <fullName evidence="2">Disease resistance protein At4g27190-like leucine-rich repeats domain-containing protein</fullName>
    </recommendedName>
</protein>
<dbReference type="eggNOG" id="KOG4658">
    <property type="taxonomic scope" value="Eukaryota"/>
</dbReference>
<name>A0A087HEM5_ARAAL</name>
<dbReference type="PANTHER" id="PTHR33463:SF210">
    <property type="entry name" value="NB-ARC DOMAIN-CONTAINING PROTEIN"/>
    <property type="match status" value="1"/>
</dbReference>
<keyword evidence="4" id="KW-1185">Reference proteome</keyword>
<sequence length="195" mass="22071">MESSGISLPLTMDKLRDFIIRDCTVSEIKTGMICSNVSKTVSPLQNPRNTCFLSLTIVRIRGCECLKELTFLMFAPNIKVLTVGFVNQLEDIINKEKACGGEASGIIPFPRLINLTLDILPKLKNIYWRPLPLPCLKQIDVHKCPNLKKLPFDSHSGAHGEKGLVIRYREKEWIEGVEWEDQATETHFLSSCKKI</sequence>
<dbReference type="Gramene" id="KFK40577">
    <property type="protein sequence ID" value="KFK40577"/>
    <property type="gene ID" value="AALP_AA2G014300"/>
</dbReference>
<dbReference type="InterPro" id="IPR032675">
    <property type="entry name" value="LRR_dom_sf"/>
</dbReference>
<evidence type="ECO:0000313" key="4">
    <source>
        <dbReference type="Proteomes" id="UP000029120"/>
    </source>
</evidence>
<evidence type="ECO:0000256" key="1">
    <source>
        <dbReference type="ARBA" id="ARBA00022821"/>
    </source>
</evidence>
<reference evidence="4" key="1">
    <citation type="journal article" date="2015" name="Nat. Plants">
        <title>Genome expansion of Arabis alpina linked with retrotransposition and reduced symmetric DNA methylation.</title>
        <authorList>
            <person name="Willing E.M."/>
            <person name="Rawat V."/>
            <person name="Mandakova T."/>
            <person name="Maumus F."/>
            <person name="James G.V."/>
            <person name="Nordstroem K.J."/>
            <person name="Becker C."/>
            <person name="Warthmann N."/>
            <person name="Chica C."/>
            <person name="Szarzynska B."/>
            <person name="Zytnicki M."/>
            <person name="Albani M.C."/>
            <person name="Kiefer C."/>
            <person name="Bergonzi S."/>
            <person name="Castaings L."/>
            <person name="Mateos J.L."/>
            <person name="Berns M.C."/>
            <person name="Bujdoso N."/>
            <person name="Piofczyk T."/>
            <person name="de Lorenzo L."/>
            <person name="Barrero-Sicilia C."/>
            <person name="Mateos I."/>
            <person name="Piednoel M."/>
            <person name="Hagmann J."/>
            <person name="Chen-Min-Tao R."/>
            <person name="Iglesias-Fernandez R."/>
            <person name="Schuster S.C."/>
            <person name="Alonso-Blanco C."/>
            <person name="Roudier F."/>
            <person name="Carbonero P."/>
            <person name="Paz-Ares J."/>
            <person name="Davis S.J."/>
            <person name="Pecinka A."/>
            <person name="Quesneville H."/>
            <person name="Colot V."/>
            <person name="Lysak M.A."/>
            <person name="Weigel D."/>
            <person name="Coupland G."/>
            <person name="Schneeberger K."/>
        </authorList>
    </citation>
    <scope>NUCLEOTIDE SEQUENCE [LARGE SCALE GENOMIC DNA]</scope>
    <source>
        <strain evidence="4">cv. Pajares</strain>
    </source>
</reference>
<dbReference type="InterPro" id="IPR050905">
    <property type="entry name" value="Plant_NBS-LRR"/>
</dbReference>
<evidence type="ECO:0000259" key="2">
    <source>
        <dbReference type="Pfam" id="PF23247"/>
    </source>
</evidence>
<dbReference type="Gene3D" id="3.80.10.10">
    <property type="entry name" value="Ribonuclease Inhibitor"/>
    <property type="match status" value="1"/>
</dbReference>
<dbReference type="EMBL" id="CM002870">
    <property type="protein sequence ID" value="KFK40577.1"/>
    <property type="molecule type" value="Genomic_DNA"/>
</dbReference>
<feature type="domain" description="Disease resistance protein At4g27190-like leucine-rich repeats" evidence="2">
    <location>
        <begin position="43"/>
        <end position="150"/>
    </location>
</feature>
<dbReference type="AlphaFoldDB" id="A0A087HEM5"/>
<dbReference type="InterPro" id="IPR057135">
    <property type="entry name" value="At4g27190-like_LRR"/>
</dbReference>
<proteinExistence type="predicted"/>
<dbReference type="SUPFAM" id="SSF52058">
    <property type="entry name" value="L domain-like"/>
    <property type="match status" value="1"/>
</dbReference>
<dbReference type="Pfam" id="PF23247">
    <property type="entry name" value="LRR_RPS2"/>
    <property type="match status" value="1"/>
</dbReference>
<dbReference type="OrthoDB" id="1112588at2759"/>
<accession>A0A087HEM5</accession>
<organism evidence="3 4">
    <name type="scientific">Arabis alpina</name>
    <name type="common">Alpine rock-cress</name>
    <dbReference type="NCBI Taxonomy" id="50452"/>
    <lineage>
        <taxon>Eukaryota</taxon>
        <taxon>Viridiplantae</taxon>
        <taxon>Streptophyta</taxon>
        <taxon>Embryophyta</taxon>
        <taxon>Tracheophyta</taxon>
        <taxon>Spermatophyta</taxon>
        <taxon>Magnoliopsida</taxon>
        <taxon>eudicotyledons</taxon>
        <taxon>Gunneridae</taxon>
        <taxon>Pentapetalae</taxon>
        <taxon>rosids</taxon>
        <taxon>malvids</taxon>
        <taxon>Brassicales</taxon>
        <taxon>Brassicaceae</taxon>
        <taxon>Arabideae</taxon>
        <taxon>Arabis</taxon>
    </lineage>
</organism>
<evidence type="ECO:0000313" key="3">
    <source>
        <dbReference type="EMBL" id="KFK40577.1"/>
    </source>
</evidence>